<feature type="non-terminal residue" evidence="2">
    <location>
        <position position="1"/>
    </location>
</feature>
<organism evidence="2">
    <name type="scientific">Tanacetum cinerariifolium</name>
    <name type="common">Dalmatian daisy</name>
    <name type="synonym">Chrysanthemum cinerariifolium</name>
    <dbReference type="NCBI Taxonomy" id="118510"/>
    <lineage>
        <taxon>Eukaryota</taxon>
        <taxon>Viridiplantae</taxon>
        <taxon>Streptophyta</taxon>
        <taxon>Embryophyta</taxon>
        <taxon>Tracheophyta</taxon>
        <taxon>Spermatophyta</taxon>
        <taxon>Magnoliopsida</taxon>
        <taxon>eudicotyledons</taxon>
        <taxon>Gunneridae</taxon>
        <taxon>Pentapetalae</taxon>
        <taxon>asterids</taxon>
        <taxon>campanulids</taxon>
        <taxon>Asterales</taxon>
        <taxon>Asteraceae</taxon>
        <taxon>Asteroideae</taxon>
        <taxon>Anthemideae</taxon>
        <taxon>Anthemidinae</taxon>
        <taxon>Tanacetum</taxon>
    </lineage>
</organism>
<reference evidence="2" key="1">
    <citation type="journal article" date="2019" name="Sci. Rep.">
        <title>Draft genome of Tanacetum cinerariifolium, the natural source of mosquito coil.</title>
        <authorList>
            <person name="Yamashiro T."/>
            <person name="Shiraishi A."/>
            <person name="Satake H."/>
            <person name="Nakayama K."/>
        </authorList>
    </citation>
    <scope>NUCLEOTIDE SEQUENCE</scope>
</reference>
<evidence type="ECO:0008006" key="3">
    <source>
        <dbReference type="Google" id="ProtNLM"/>
    </source>
</evidence>
<dbReference type="EMBL" id="BKCJ010195483">
    <property type="protein sequence ID" value="GEY63412.1"/>
    <property type="molecule type" value="Genomic_DNA"/>
</dbReference>
<feature type="region of interest" description="Disordered" evidence="1">
    <location>
        <begin position="1"/>
        <end position="23"/>
    </location>
</feature>
<name>A0A699HR89_TANCI</name>
<comment type="caution">
    <text evidence="2">The sequence shown here is derived from an EMBL/GenBank/DDBJ whole genome shotgun (WGS) entry which is preliminary data.</text>
</comment>
<sequence>DKARAAGRKNKGSKSAGSSNVNEDTLTKLMVNEMTAIQKEERLAFLDIKRREVECRERELEQQNMRFYLQPYDHLTRDQGNAMDKIKAKIKAKYNLQY</sequence>
<gene>
    <name evidence="2" type="ORF">Tci_435386</name>
</gene>
<feature type="compositionally biased region" description="Basic residues" evidence="1">
    <location>
        <begin position="1"/>
        <end position="12"/>
    </location>
</feature>
<proteinExistence type="predicted"/>
<protein>
    <recommendedName>
        <fullName evidence="3">No apical meristem-associated C-terminal domain-containing protein</fullName>
    </recommendedName>
</protein>
<accession>A0A699HR89</accession>
<feature type="compositionally biased region" description="Low complexity" evidence="1">
    <location>
        <begin position="13"/>
        <end position="22"/>
    </location>
</feature>
<evidence type="ECO:0000256" key="1">
    <source>
        <dbReference type="SAM" id="MobiDB-lite"/>
    </source>
</evidence>
<dbReference type="AlphaFoldDB" id="A0A699HR89"/>
<evidence type="ECO:0000313" key="2">
    <source>
        <dbReference type="EMBL" id="GEY63412.1"/>
    </source>
</evidence>